<dbReference type="AlphaFoldDB" id="A0A317CFY5"/>
<evidence type="ECO:0000313" key="1">
    <source>
        <dbReference type="EMBL" id="PWQ95132.1"/>
    </source>
</evidence>
<comment type="caution">
    <text evidence="1">The sequence shown here is derived from an EMBL/GenBank/DDBJ whole genome shotgun (WGS) entry which is preliminary data.</text>
</comment>
<dbReference type="InterPro" id="IPR036249">
    <property type="entry name" value="Thioredoxin-like_sf"/>
</dbReference>
<dbReference type="SUPFAM" id="SSF52833">
    <property type="entry name" value="Thioredoxin-like"/>
    <property type="match status" value="1"/>
</dbReference>
<dbReference type="InterPro" id="IPR044691">
    <property type="entry name" value="DCC1_Trx"/>
</dbReference>
<name>A0A317CFY5_9GAMM</name>
<dbReference type="PANTHER" id="PTHR34290">
    <property type="entry name" value="SI:CH73-390P7.2"/>
    <property type="match status" value="1"/>
</dbReference>
<sequence length="126" mass="14576">MSEPAMPQESTQKVVCFHDGDCPLCNLEINAMKKLDKDQSIQWVDINHDKEALERAGITHQQAMDQIHVMDENGMQTGVDGFILVWQRLPYFRRLVPLVKLPVFNQIAKFGYRLFAKYRLKITGRA</sequence>
<dbReference type="InterPro" id="IPR007263">
    <property type="entry name" value="DCC1-like"/>
</dbReference>
<organism evidence="1 2">
    <name type="scientific">Leucothrix pacifica</name>
    <dbReference type="NCBI Taxonomy" id="1247513"/>
    <lineage>
        <taxon>Bacteria</taxon>
        <taxon>Pseudomonadati</taxon>
        <taxon>Pseudomonadota</taxon>
        <taxon>Gammaproteobacteria</taxon>
        <taxon>Thiotrichales</taxon>
        <taxon>Thiotrichaceae</taxon>
        <taxon>Leucothrix</taxon>
    </lineage>
</organism>
<evidence type="ECO:0000313" key="2">
    <source>
        <dbReference type="Proteomes" id="UP000245539"/>
    </source>
</evidence>
<dbReference type="PANTHER" id="PTHR34290:SF2">
    <property type="entry name" value="OS04G0668800 PROTEIN"/>
    <property type="match status" value="1"/>
</dbReference>
<dbReference type="EMBL" id="QGKM01000047">
    <property type="protein sequence ID" value="PWQ95132.1"/>
    <property type="molecule type" value="Genomic_DNA"/>
</dbReference>
<dbReference type="Proteomes" id="UP000245539">
    <property type="component" value="Unassembled WGS sequence"/>
</dbReference>
<dbReference type="OrthoDB" id="5294764at2"/>
<proteinExistence type="predicted"/>
<protein>
    <submittedName>
        <fullName evidence="1">DUF393 domain-containing protein</fullName>
    </submittedName>
</protein>
<gene>
    <name evidence="1" type="ORF">DKW60_15530</name>
</gene>
<reference evidence="1 2" key="1">
    <citation type="submission" date="2018-05" db="EMBL/GenBank/DDBJ databases">
        <title>Leucothrix arctica sp. nov., isolated from Arctic seawater.</title>
        <authorList>
            <person name="Choi A."/>
            <person name="Baek K."/>
        </authorList>
    </citation>
    <scope>NUCLEOTIDE SEQUENCE [LARGE SCALE GENOMIC DNA]</scope>
    <source>
        <strain evidence="1 2">JCM 18388</strain>
    </source>
</reference>
<keyword evidence="2" id="KW-1185">Reference proteome</keyword>
<accession>A0A317CFY5</accession>
<dbReference type="RefSeq" id="WP_109838578.1">
    <property type="nucleotide sequence ID" value="NZ_QGKM01000047.1"/>
</dbReference>
<dbReference type="GO" id="GO:0015035">
    <property type="term" value="F:protein-disulfide reductase activity"/>
    <property type="evidence" value="ECO:0007669"/>
    <property type="project" value="InterPro"/>
</dbReference>
<dbReference type="Pfam" id="PF04134">
    <property type="entry name" value="DCC1-like"/>
    <property type="match status" value="1"/>
</dbReference>